<keyword evidence="2" id="KW-0804">Transcription</keyword>
<evidence type="ECO:0000256" key="2">
    <source>
        <dbReference type="ARBA" id="ARBA00023163"/>
    </source>
</evidence>
<name>W6MKT3_9ASCO</name>
<organism evidence="4 5">
    <name type="scientific">Kuraishia capsulata CBS 1993</name>
    <dbReference type="NCBI Taxonomy" id="1382522"/>
    <lineage>
        <taxon>Eukaryota</taxon>
        <taxon>Fungi</taxon>
        <taxon>Dikarya</taxon>
        <taxon>Ascomycota</taxon>
        <taxon>Saccharomycotina</taxon>
        <taxon>Pichiomycetes</taxon>
        <taxon>Pichiales</taxon>
        <taxon>Pichiaceae</taxon>
        <taxon>Kuraishia</taxon>
    </lineage>
</organism>
<dbReference type="PRINTS" id="PR00685">
    <property type="entry name" value="TIFACTORIIB"/>
</dbReference>
<evidence type="ECO:0000313" key="5">
    <source>
        <dbReference type="Proteomes" id="UP000019384"/>
    </source>
</evidence>
<sequence length="138" mass="15115">MFNIIAKFLQEKSTQSDASLVFQNDSFAVRQMNAEDLVGRFCSHLGLSPQMSSAAEFIAGRTREAGILASRSPTTIAAAVVYITAQILGRSLLPSRKTGVSDGTIKTSYKLLYAKKEDLVDPYWIESGSVYFDKIPKA</sequence>
<dbReference type="GO" id="GO:0017025">
    <property type="term" value="F:TBP-class protein binding"/>
    <property type="evidence" value="ECO:0007669"/>
    <property type="project" value="InterPro"/>
</dbReference>
<gene>
    <name evidence="4" type="ORF">KUCA_T00002631001</name>
</gene>
<dbReference type="InterPro" id="IPR000812">
    <property type="entry name" value="TFIIB"/>
</dbReference>
<reference evidence="4" key="2">
    <citation type="submission" date="2014-02" db="EMBL/GenBank/DDBJ databases">
        <title>Complete DNA sequence of /Kuraishia capsulata/ illustrates novel genomic features among budding yeasts (/Saccharomycotina/).</title>
        <authorList>
            <person name="Morales L."/>
            <person name="Noel B."/>
            <person name="Porcel B."/>
            <person name="Marcet-Houben M."/>
            <person name="Hullo M-F."/>
            <person name="Sacerdot C."/>
            <person name="Tekaia F."/>
            <person name="Leh-Louis V."/>
            <person name="Despons L."/>
            <person name="Khanna V."/>
            <person name="Aury J-M."/>
            <person name="Barbe V."/>
            <person name="Couloux A."/>
            <person name="Labadie K."/>
            <person name="Pelletier E."/>
            <person name="Souciet J-L."/>
            <person name="Boekhout T."/>
            <person name="Gabaldon T."/>
            <person name="Wincker P."/>
            <person name="Dujon B."/>
        </authorList>
    </citation>
    <scope>NUCLEOTIDE SEQUENCE</scope>
    <source>
        <strain evidence="4">CBS 1993</strain>
    </source>
</reference>
<dbReference type="AlphaFoldDB" id="W6MKT3"/>
<dbReference type="InterPro" id="IPR036915">
    <property type="entry name" value="Cyclin-like_sf"/>
</dbReference>
<dbReference type="Pfam" id="PF00382">
    <property type="entry name" value="TFIIB"/>
    <property type="match status" value="1"/>
</dbReference>
<proteinExistence type="predicted"/>
<evidence type="ECO:0000256" key="1">
    <source>
        <dbReference type="ARBA" id="ARBA00023015"/>
    </source>
</evidence>
<dbReference type="InterPro" id="IPR013150">
    <property type="entry name" value="TFIIB_cyclin"/>
</dbReference>
<dbReference type="GeneID" id="34520047"/>
<dbReference type="RefSeq" id="XP_022458659.1">
    <property type="nucleotide sequence ID" value="XM_022602900.1"/>
</dbReference>
<feature type="domain" description="Transcription factor TFIIB cyclin-like" evidence="3">
    <location>
        <begin position="31"/>
        <end position="113"/>
    </location>
</feature>
<dbReference type="GO" id="GO:0070897">
    <property type="term" value="P:transcription preinitiation complex assembly"/>
    <property type="evidence" value="ECO:0007669"/>
    <property type="project" value="InterPro"/>
</dbReference>
<dbReference type="Gene3D" id="1.10.472.10">
    <property type="entry name" value="Cyclin-like"/>
    <property type="match status" value="1"/>
</dbReference>
<dbReference type="SUPFAM" id="SSF47954">
    <property type="entry name" value="Cyclin-like"/>
    <property type="match status" value="1"/>
</dbReference>
<protein>
    <recommendedName>
        <fullName evidence="3">Transcription factor TFIIB cyclin-like domain-containing protein</fullName>
    </recommendedName>
</protein>
<accession>W6MKT3</accession>
<dbReference type="STRING" id="1382522.W6MKT3"/>
<evidence type="ECO:0000259" key="3">
    <source>
        <dbReference type="Pfam" id="PF00382"/>
    </source>
</evidence>
<reference evidence="4" key="1">
    <citation type="submission" date="2013-12" db="EMBL/GenBank/DDBJ databases">
        <authorList>
            <person name="Genoscope - CEA"/>
        </authorList>
    </citation>
    <scope>NUCLEOTIDE SEQUENCE</scope>
    <source>
        <strain evidence="4">CBS 1993</strain>
    </source>
</reference>
<dbReference type="HOGENOM" id="CLU_1855569_0_0_1"/>
<dbReference type="OrthoDB" id="25790at2759"/>
<evidence type="ECO:0000313" key="4">
    <source>
        <dbReference type="EMBL" id="CDK26658.1"/>
    </source>
</evidence>
<keyword evidence="5" id="KW-1185">Reference proteome</keyword>
<dbReference type="EMBL" id="HG793127">
    <property type="protein sequence ID" value="CDK26658.1"/>
    <property type="molecule type" value="Genomic_DNA"/>
</dbReference>
<dbReference type="Proteomes" id="UP000019384">
    <property type="component" value="Unassembled WGS sequence"/>
</dbReference>
<keyword evidence="1" id="KW-0805">Transcription regulation</keyword>